<gene>
    <name evidence="2" type="ORF">CTOB1V02_LOCUS12181</name>
</gene>
<organism evidence="2">
    <name type="scientific">Cyprideis torosa</name>
    <dbReference type="NCBI Taxonomy" id="163714"/>
    <lineage>
        <taxon>Eukaryota</taxon>
        <taxon>Metazoa</taxon>
        <taxon>Ecdysozoa</taxon>
        <taxon>Arthropoda</taxon>
        <taxon>Crustacea</taxon>
        <taxon>Oligostraca</taxon>
        <taxon>Ostracoda</taxon>
        <taxon>Podocopa</taxon>
        <taxon>Podocopida</taxon>
        <taxon>Cytherocopina</taxon>
        <taxon>Cytheroidea</taxon>
        <taxon>Cytherideidae</taxon>
        <taxon>Cyprideis</taxon>
    </lineage>
</organism>
<evidence type="ECO:0000259" key="1">
    <source>
        <dbReference type="Pfam" id="PF25541"/>
    </source>
</evidence>
<proteinExistence type="predicted"/>
<dbReference type="InterPro" id="IPR057971">
    <property type="entry name" value="PKHA4-7_TBCA"/>
</dbReference>
<feature type="domain" description="Pleckstrin homology" evidence="1">
    <location>
        <begin position="173"/>
        <end position="267"/>
    </location>
</feature>
<dbReference type="Pfam" id="PF25541">
    <property type="entry name" value="TBCA_PH"/>
    <property type="match status" value="1"/>
</dbReference>
<dbReference type="OrthoDB" id="43122at2759"/>
<dbReference type="EMBL" id="OB668464">
    <property type="protein sequence ID" value="CAD7234365.1"/>
    <property type="molecule type" value="Genomic_DNA"/>
</dbReference>
<accession>A0A7R8WM60</accession>
<protein>
    <recommendedName>
        <fullName evidence="1">Pleckstrin homology domain-containing protein</fullName>
    </recommendedName>
</protein>
<dbReference type="AlphaFoldDB" id="A0A7R8WM60"/>
<evidence type="ECO:0000313" key="2">
    <source>
        <dbReference type="EMBL" id="CAD7234365.1"/>
    </source>
</evidence>
<name>A0A7R8WM60_9CRUS</name>
<sequence length="274" mass="31676">IPANLPPTAHNPLTAGDLLHKSHEELVLLLIQLRRQSAGLLRAMEVNQAEMDRLTQALSTADPMVAGGPGERERQIRRYHELLEEQRELELQYDGQKPLIHLVDNMVKLGSLYNRPNRDLATGASGPAAQAIQSNRLREKIDFFHRIQERRMVEEERRQWEKENTSQQEIERMITSALESVKAKLLTVVDPYEAERLRNQQRKLEGELRNVRTQLLHSSKRLEEAETENARLEHELMVLRQKVLRALKHATNLQSHNIAAKDLEDELQVRKVMA</sequence>
<feature type="non-terminal residue" evidence="2">
    <location>
        <position position="1"/>
    </location>
</feature>
<reference evidence="2" key="1">
    <citation type="submission" date="2020-11" db="EMBL/GenBank/DDBJ databases">
        <authorList>
            <person name="Tran Van P."/>
        </authorList>
    </citation>
    <scope>NUCLEOTIDE SEQUENCE</scope>
</reference>